<evidence type="ECO:0000313" key="5">
    <source>
        <dbReference type="EMBL" id="KYP67269.1"/>
    </source>
</evidence>
<evidence type="ECO:0000313" key="6">
    <source>
        <dbReference type="Proteomes" id="UP000075243"/>
    </source>
</evidence>
<dbReference type="Gramene" id="C.cajan_13188.t">
    <property type="protein sequence ID" value="C.cajan_13188.t"/>
    <property type="gene ID" value="C.cajan_13188"/>
</dbReference>
<feature type="compositionally biased region" description="Polar residues" evidence="3">
    <location>
        <begin position="49"/>
        <end position="59"/>
    </location>
</feature>
<protein>
    <submittedName>
        <fullName evidence="5">Remorin</fullName>
    </submittedName>
</protein>
<organism evidence="5 6">
    <name type="scientific">Cajanus cajan</name>
    <name type="common">Pigeon pea</name>
    <name type="synonym">Cajanus indicus</name>
    <dbReference type="NCBI Taxonomy" id="3821"/>
    <lineage>
        <taxon>Eukaryota</taxon>
        <taxon>Viridiplantae</taxon>
        <taxon>Streptophyta</taxon>
        <taxon>Embryophyta</taxon>
        <taxon>Tracheophyta</taxon>
        <taxon>Spermatophyta</taxon>
        <taxon>Magnoliopsida</taxon>
        <taxon>eudicotyledons</taxon>
        <taxon>Gunneridae</taxon>
        <taxon>Pentapetalae</taxon>
        <taxon>rosids</taxon>
        <taxon>fabids</taxon>
        <taxon>Fabales</taxon>
        <taxon>Fabaceae</taxon>
        <taxon>Papilionoideae</taxon>
        <taxon>50 kb inversion clade</taxon>
        <taxon>NPAAA clade</taxon>
        <taxon>indigoferoid/millettioid clade</taxon>
        <taxon>Phaseoleae</taxon>
        <taxon>Cajanus</taxon>
    </lineage>
</organism>
<dbReference type="PANTHER" id="PTHR31775:SF29">
    <property type="entry name" value="REMORIN C-TERMINAL DOMAIN-CONTAINING PROTEIN"/>
    <property type="match status" value="1"/>
</dbReference>
<feature type="compositionally biased region" description="Polar residues" evidence="3">
    <location>
        <begin position="12"/>
        <end position="28"/>
    </location>
</feature>
<accession>A0A151TJS5</accession>
<evidence type="ECO:0000259" key="4">
    <source>
        <dbReference type="Pfam" id="PF03763"/>
    </source>
</evidence>
<evidence type="ECO:0000256" key="1">
    <source>
        <dbReference type="ARBA" id="ARBA00005711"/>
    </source>
</evidence>
<dbReference type="Pfam" id="PF03763">
    <property type="entry name" value="Remorin_C"/>
    <property type="match status" value="1"/>
</dbReference>
<reference evidence="5 6" key="1">
    <citation type="journal article" date="2012" name="Nat. Biotechnol.">
        <title>Draft genome sequence of pigeonpea (Cajanus cajan), an orphan legume crop of resource-poor farmers.</title>
        <authorList>
            <person name="Varshney R.K."/>
            <person name="Chen W."/>
            <person name="Li Y."/>
            <person name="Bharti A.K."/>
            <person name="Saxena R.K."/>
            <person name="Schlueter J.A."/>
            <person name="Donoghue M.T."/>
            <person name="Azam S."/>
            <person name="Fan G."/>
            <person name="Whaley A.M."/>
            <person name="Farmer A.D."/>
            <person name="Sheridan J."/>
            <person name="Iwata A."/>
            <person name="Tuteja R."/>
            <person name="Penmetsa R.V."/>
            <person name="Wu W."/>
            <person name="Upadhyaya H.D."/>
            <person name="Yang S.P."/>
            <person name="Shah T."/>
            <person name="Saxena K.B."/>
            <person name="Michael T."/>
            <person name="McCombie W.R."/>
            <person name="Yang B."/>
            <person name="Zhang G."/>
            <person name="Yang H."/>
            <person name="Wang J."/>
            <person name="Spillane C."/>
            <person name="Cook D.R."/>
            <person name="May G.D."/>
            <person name="Xu X."/>
            <person name="Jackson S.A."/>
        </authorList>
    </citation>
    <scope>NUCLEOTIDE SEQUENCE [LARGE SCALE GENOMIC DNA]</scope>
    <source>
        <strain evidence="6">cv. Asha</strain>
    </source>
</reference>
<dbReference type="EMBL" id="CM003608">
    <property type="protein sequence ID" value="KYP67269.1"/>
    <property type="molecule type" value="Genomic_DNA"/>
</dbReference>
<feature type="compositionally biased region" description="Low complexity" evidence="3">
    <location>
        <begin position="75"/>
        <end position="84"/>
    </location>
</feature>
<gene>
    <name evidence="5" type="ORF">KK1_013593</name>
</gene>
<feature type="compositionally biased region" description="Basic and acidic residues" evidence="3">
    <location>
        <begin position="1"/>
        <end position="11"/>
    </location>
</feature>
<dbReference type="STRING" id="3821.A0A151TJS5"/>
<evidence type="ECO:0000256" key="2">
    <source>
        <dbReference type="SAM" id="Coils"/>
    </source>
</evidence>
<dbReference type="Proteomes" id="UP000075243">
    <property type="component" value="Chromosome 6"/>
</dbReference>
<dbReference type="AlphaFoldDB" id="A0A151TJS5"/>
<name>A0A151TJS5_CAJCA</name>
<feature type="region of interest" description="Disordered" evidence="3">
    <location>
        <begin position="1"/>
        <end position="84"/>
    </location>
</feature>
<comment type="similarity">
    <text evidence="1">Belongs to the remorin family.</text>
</comment>
<proteinExistence type="inferred from homology"/>
<feature type="coiled-coil region" evidence="2">
    <location>
        <begin position="108"/>
        <end position="163"/>
    </location>
</feature>
<evidence type="ECO:0000256" key="3">
    <source>
        <dbReference type="SAM" id="MobiDB-lite"/>
    </source>
</evidence>
<dbReference type="PANTHER" id="PTHR31775">
    <property type="entry name" value="OS02G0117200 PROTEIN"/>
    <property type="match status" value="1"/>
</dbReference>
<keyword evidence="6" id="KW-1185">Reference proteome</keyword>
<feature type="domain" description="Remorin C-terminal" evidence="4">
    <location>
        <begin position="89"/>
        <end position="177"/>
    </location>
</feature>
<sequence>MGEEVPNKTESHSPSQEDLSIKTQPLTNSEEDLSNKTEPLPNSEEELSNKTQPQPNSVSQEKESEKPDPPNQNVTSPSPLLQTSSLIFTRNRAYKKHSAIGLWEDSKKASVEAQLKKIEEDLEKKKAEYVEKMKNKVAEIHRLAEEKRAIVEAQRREEFLDLEETAGKFRSRGNTPRRFFSCLSG</sequence>
<keyword evidence="2" id="KW-0175">Coiled coil</keyword>
<dbReference type="InterPro" id="IPR005516">
    <property type="entry name" value="Remorin_C"/>
</dbReference>